<dbReference type="InterPro" id="IPR001173">
    <property type="entry name" value="Glyco_trans_2-like"/>
</dbReference>
<keyword evidence="2" id="KW-0808">Transferase</keyword>
<sequence>MIPRQQPTGCPAPAARADGLEFGNPGHYAALTCYRKLFLKAAWIPSSWSCTTTGLIRMPSWQFFVVGRTSVLRHLRKPLHRIAWRHVKPPQYMPQPLPPRGSKEIPMASVPQTAERKVPFFSVIIPAYNCVGFLREALQSLREQTCKDFEVIIADSRSTDGTATVASEFPDVPCSVYNIDIIGNIAASRNVAAAHATAPWLAFLDADDFWAPGKLARVRDAIGEHPKAIAFCHAENIFRDGQVIGTQSYGPRGPHLPSSLLFGGNAFSTAATVLRRDIFEQVGGFDENPSIITAEDYDLWVRTTPFGESVFLPDVLGCYRLHGGNSTAKLKRHLDATEAVLHKHLTAYQARYAWAVYRRMFRFTARCALDMVQHKHWGHALEYAVRSLGYAVRMAASWRPTLQACPHSPE</sequence>
<dbReference type="EMBL" id="CP036295">
    <property type="protein sequence ID" value="QCC84765.1"/>
    <property type="molecule type" value="Genomic_DNA"/>
</dbReference>
<dbReference type="InterPro" id="IPR050834">
    <property type="entry name" value="Glycosyltransf_2"/>
</dbReference>
<dbReference type="SUPFAM" id="SSF53448">
    <property type="entry name" value="Nucleotide-diphospho-sugar transferases"/>
    <property type="match status" value="1"/>
</dbReference>
<proteinExistence type="predicted"/>
<gene>
    <name evidence="2" type="ORF">DDIC_02495</name>
</gene>
<protein>
    <submittedName>
        <fullName evidence="2">Glycosyltransferase</fullName>
    </submittedName>
</protein>
<reference evidence="2 3" key="1">
    <citation type="submission" date="2019-02" db="EMBL/GenBank/DDBJ databases">
        <title>Complete Genome Sequence of Desulfovibrio desulfuricans IC1, a Sulfonate Utilizing Anaerobe.</title>
        <authorList>
            <person name="Day L.A."/>
            <person name="De Leon K.B."/>
            <person name="Wall J.D."/>
        </authorList>
    </citation>
    <scope>NUCLEOTIDE SEQUENCE [LARGE SCALE GENOMIC DNA]</scope>
    <source>
        <strain evidence="2 3">IC1</strain>
    </source>
</reference>
<accession>A0A4P7UFL1</accession>
<dbReference type="InterPro" id="IPR029044">
    <property type="entry name" value="Nucleotide-diphossugar_trans"/>
</dbReference>
<dbReference type="PANTHER" id="PTHR43685">
    <property type="entry name" value="GLYCOSYLTRANSFERASE"/>
    <property type="match status" value="1"/>
</dbReference>
<dbReference type="OrthoDB" id="5291101at2"/>
<dbReference type="AlphaFoldDB" id="A0A4P7UFL1"/>
<name>A0A4P7UFL1_DESDE</name>
<dbReference type="Gene3D" id="3.90.550.10">
    <property type="entry name" value="Spore Coat Polysaccharide Biosynthesis Protein SpsA, Chain A"/>
    <property type="match status" value="1"/>
</dbReference>
<dbReference type="GO" id="GO:0016740">
    <property type="term" value="F:transferase activity"/>
    <property type="evidence" value="ECO:0007669"/>
    <property type="project" value="UniProtKB-KW"/>
</dbReference>
<dbReference type="PANTHER" id="PTHR43685:SF11">
    <property type="entry name" value="GLYCOSYLTRANSFERASE TAGX-RELATED"/>
    <property type="match status" value="1"/>
</dbReference>
<dbReference type="Proteomes" id="UP000297065">
    <property type="component" value="Chromosome"/>
</dbReference>
<feature type="domain" description="Glycosyltransferase 2-like" evidence="1">
    <location>
        <begin position="122"/>
        <end position="282"/>
    </location>
</feature>
<dbReference type="Pfam" id="PF00535">
    <property type="entry name" value="Glycos_transf_2"/>
    <property type="match status" value="1"/>
</dbReference>
<evidence type="ECO:0000313" key="2">
    <source>
        <dbReference type="EMBL" id="QCC84765.1"/>
    </source>
</evidence>
<evidence type="ECO:0000313" key="3">
    <source>
        <dbReference type="Proteomes" id="UP000297065"/>
    </source>
</evidence>
<evidence type="ECO:0000259" key="1">
    <source>
        <dbReference type="Pfam" id="PF00535"/>
    </source>
</evidence>
<organism evidence="2 3">
    <name type="scientific">Desulfovibrio desulfuricans</name>
    <dbReference type="NCBI Taxonomy" id="876"/>
    <lineage>
        <taxon>Bacteria</taxon>
        <taxon>Pseudomonadati</taxon>
        <taxon>Thermodesulfobacteriota</taxon>
        <taxon>Desulfovibrionia</taxon>
        <taxon>Desulfovibrionales</taxon>
        <taxon>Desulfovibrionaceae</taxon>
        <taxon>Desulfovibrio</taxon>
    </lineage>
</organism>